<keyword evidence="4 7" id="KW-0812">Transmembrane</keyword>
<dbReference type="InterPro" id="IPR011014">
    <property type="entry name" value="MscS_channel_TM-2"/>
</dbReference>
<dbReference type="InterPro" id="IPR023408">
    <property type="entry name" value="MscS_beta-dom_sf"/>
</dbReference>
<keyword evidence="6 7" id="KW-0472">Membrane</keyword>
<comment type="similarity">
    <text evidence="2">Belongs to the MscS (TC 1.A.23) family.</text>
</comment>
<evidence type="ECO:0000259" key="8">
    <source>
        <dbReference type="Pfam" id="PF00924"/>
    </source>
</evidence>
<dbReference type="Gene3D" id="3.30.70.100">
    <property type="match status" value="1"/>
</dbReference>
<evidence type="ECO:0000256" key="7">
    <source>
        <dbReference type="SAM" id="Phobius"/>
    </source>
</evidence>
<feature type="domain" description="Mechanosensitive ion channel transmembrane helices 2/3" evidence="10">
    <location>
        <begin position="210"/>
        <end position="251"/>
    </location>
</feature>
<feature type="domain" description="Mechanosensitive ion channel MscS" evidence="8">
    <location>
        <begin position="253"/>
        <end position="318"/>
    </location>
</feature>
<evidence type="ECO:0000259" key="9">
    <source>
        <dbReference type="Pfam" id="PF21082"/>
    </source>
</evidence>
<dbReference type="PANTHER" id="PTHR30347">
    <property type="entry name" value="POTASSIUM CHANNEL RELATED"/>
    <property type="match status" value="1"/>
</dbReference>
<dbReference type="InterPro" id="IPR049278">
    <property type="entry name" value="MS_channel_C"/>
</dbReference>
<proteinExistence type="inferred from homology"/>
<dbReference type="RefSeq" id="WP_347611357.1">
    <property type="nucleotide sequence ID" value="NZ_JBDPZC010000007.1"/>
</dbReference>
<accession>A0ABV0GGR0</accession>
<comment type="caution">
    <text evidence="11">The sequence shown here is derived from an EMBL/GenBank/DDBJ whole genome shotgun (WGS) entry which is preliminary data.</text>
</comment>
<dbReference type="Proteomes" id="UP001462640">
    <property type="component" value="Unassembled WGS sequence"/>
</dbReference>
<reference evidence="11 12" key="1">
    <citation type="submission" date="2024-05" db="EMBL/GenBank/DDBJ databases">
        <title>Roseateles sp. 2.12 16S ribosomal RNA gene Genome sequencing and assembly.</title>
        <authorList>
            <person name="Woo H."/>
        </authorList>
    </citation>
    <scope>NUCLEOTIDE SEQUENCE [LARGE SCALE GENOMIC DNA]</scope>
    <source>
        <strain evidence="11 12">2.12</strain>
    </source>
</reference>
<evidence type="ECO:0000256" key="3">
    <source>
        <dbReference type="ARBA" id="ARBA00022475"/>
    </source>
</evidence>
<evidence type="ECO:0000256" key="6">
    <source>
        <dbReference type="ARBA" id="ARBA00023136"/>
    </source>
</evidence>
<dbReference type="Pfam" id="PF00924">
    <property type="entry name" value="MS_channel_2nd"/>
    <property type="match status" value="1"/>
</dbReference>
<dbReference type="SUPFAM" id="SSF82861">
    <property type="entry name" value="Mechanosensitive channel protein MscS (YggB), transmembrane region"/>
    <property type="match status" value="1"/>
</dbReference>
<feature type="domain" description="Mechanosensitive ion channel MscS C-terminal" evidence="9">
    <location>
        <begin position="326"/>
        <end position="409"/>
    </location>
</feature>
<evidence type="ECO:0000313" key="11">
    <source>
        <dbReference type="EMBL" id="MEO3714247.1"/>
    </source>
</evidence>
<dbReference type="Pfam" id="PF21088">
    <property type="entry name" value="MS_channel_1st"/>
    <property type="match status" value="1"/>
</dbReference>
<dbReference type="InterPro" id="IPR049142">
    <property type="entry name" value="MS_channel_1st"/>
</dbReference>
<feature type="transmembrane region" description="Helical" evidence="7">
    <location>
        <begin position="129"/>
        <end position="149"/>
    </location>
</feature>
<dbReference type="Gene3D" id="2.30.30.60">
    <property type="match status" value="1"/>
</dbReference>
<protein>
    <submittedName>
        <fullName evidence="11">Mechanosensitive ion channel domain-containing protein</fullName>
    </submittedName>
</protein>
<dbReference type="InterPro" id="IPR011066">
    <property type="entry name" value="MscS_channel_C_sf"/>
</dbReference>
<evidence type="ECO:0000256" key="5">
    <source>
        <dbReference type="ARBA" id="ARBA00022989"/>
    </source>
</evidence>
<feature type="transmembrane region" description="Helical" evidence="7">
    <location>
        <begin position="90"/>
        <end position="109"/>
    </location>
</feature>
<dbReference type="InterPro" id="IPR052702">
    <property type="entry name" value="MscS-like_channel"/>
</dbReference>
<name>A0ABV0GGR0_9BURK</name>
<evidence type="ECO:0000256" key="1">
    <source>
        <dbReference type="ARBA" id="ARBA00004651"/>
    </source>
</evidence>
<keyword evidence="3" id="KW-1003">Cell membrane</keyword>
<feature type="transmembrane region" description="Helical" evidence="7">
    <location>
        <begin position="53"/>
        <end position="78"/>
    </location>
</feature>
<dbReference type="Pfam" id="PF21082">
    <property type="entry name" value="MS_channel_3rd"/>
    <property type="match status" value="1"/>
</dbReference>
<dbReference type="SUPFAM" id="SSF82689">
    <property type="entry name" value="Mechanosensitive channel protein MscS (YggB), C-terminal domain"/>
    <property type="match status" value="1"/>
</dbReference>
<dbReference type="SUPFAM" id="SSF50182">
    <property type="entry name" value="Sm-like ribonucleoproteins"/>
    <property type="match status" value="1"/>
</dbReference>
<gene>
    <name evidence="11" type="ORF">ABDJ40_15890</name>
</gene>
<feature type="transmembrane region" description="Helical" evidence="7">
    <location>
        <begin position="236"/>
        <end position="264"/>
    </location>
</feature>
<keyword evidence="12" id="KW-1185">Reference proteome</keyword>
<dbReference type="InterPro" id="IPR006685">
    <property type="entry name" value="MscS_channel_2nd"/>
</dbReference>
<evidence type="ECO:0000256" key="4">
    <source>
        <dbReference type="ARBA" id="ARBA00022692"/>
    </source>
</evidence>
<dbReference type="EMBL" id="JBDPZC010000007">
    <property type="protein sequence ID" value="MEO3714247.1"/>
    <property type="molecule type" value="Genomic_DNA"/>
</dbReference>
<dbReference type="PANTHER" id="PTHR30347:SF1">
    <property type="entry name" value="MECHANOSENSITIVE CHANNEL MSCK"/>
    <property type="match status" value="1"/>
</dbReference>
<feature type="transmembrane region" description="Helical" evidence="7">
    <location>
        <begin position="169"/>
        <end position="190"/>
    </location>
</feature>
<feature type="transmembrane region" description="Helical" evidence="7">
    <location>
        <begin position="15"/>
        <end position="41"/>
    </location>
</feature>
<keyword evidence="5 7" id="KW-1133">Transmembrane helix</keyword>
<sequence>MSTQSLDFEEVQRLLASFATTSALMELGLLVGCLALSWLIVSRLKHFMQDRPASVLFGSHVVDGVLFPVLALVAAFAARRALPMLGIKSAVFKLIIPVLVSLVVIRLTARVLRAAMPESRWVGLLERSVSWLAWGGSILWITGLLPAVMEELENISWKMGNSQVTLRAMIEGSLTAVFVMVLALWLSAVIEGRLLRNATTDLSLRKIAVNLTRAVLLFIGLLLALSAAGIDLTALGVLGGAVGVGLGFGLQKLAANYVSGFVILAERSLRIGDMVKVDNFEGRISDIKTRYTVIRALNGREAIVPNETLITTRVENSSLADPKVLITTVVQVDYAADLDVVMPALVTAVSQVPRVLQDPTPTVQLSNFAADGLELTLVFWICDPENGQGGVRSEVNLSILRTLRGLGVEIPYPQRVVHQGKT</sequence>
<dbReference type="Gene3D" id="1.10.287.1260">
    <property type="match status" value="1"/>
</dbReference>
<evidence type="ECO:0000313" key="12">
    <source>
        <dbReference type="Proteomes" id="UP001462640"/>
    </source>
</evidence>
<evidence type="ECO:0000256" key="2">
    <source>
        <dbReference type="ARBA" id="ARBA00008017"/>
    </source>
</evidence>
<evidence type="ECO:0000259" key="10">
    <source>
        <dbReference type="Pfam" id="PF21088"/>
    </source>
</evidence>
<comment type="subcellular location">
    <subcellularLocation>
        <location evidence="1">Cell membrane</location>
        <topology evidence="1">Multi-pass membrane protein</topology>
    </subcellularLocation>
</comment>
<dbReference type="InterPro" id="IPR010920">
    <property type="entry name" value="LSM_dom_sf"/>
</dbReference>
<feature type="transmembrane region" description="Helical" evidence="7">
    <location>
        <begin position="211"/>
        <end position="230"/>
    </location>
</feature>
<organism evidence="11 12">
    <name type="scientific">Roseateles flavus</name>
    <dbReference type="NCBI Taxonomy" id="3149041"/>
    <lineage>
        <taxon>Bacteria</taxon>
        <taxon>Pseudomonadati</taxon>
        <taxon>Pseudomonadota</taxon>
        <taxon>Betaproteobacteria</taxon>
        <taxon>Burkholderiales</taxon>
        <taxon>Sphaerotilaceae</taxon>
        <taxon>Roseateles</taxon>
    </lineage>
</organism>